<accession>A0A1J1I1H7</accession>
<dbReference type="AlphaFoldDB" id="A0A1J1I1H7"/>
<sequence>MSASVLKFDARVAARHMHGRYKQIIIIYGFQSDDRHKQMKIPFPVLHSNVDDGDNNRKKVIAVC</sequence>
<dbReference type="EMBL" id="CVRI01000024">
    <property type="protein sequence ID" value="CRK92225.1"/>
    <property type="molecule type" value="Genomic_DNA"/>
</dbReference>
<reference evidence="1 2" key="1">
    <citation type="submission" date="2015-04" db="EMBL/GenBank/DDBJ databases">
        <authorList>
            <person name="Syromyatnikov M.Y."/>
            <person name="Popov V.N."/>
        </authorList>
    </citation>
    <scope>NUCLEOTIDE SEQUENCE [LARGE SCALE GENOMIC DNA]</scope>
</reference>
<evidence type="ECO:0000313" key="2">
    <source>
        <dbReference type="Proteomes" id="UP000183832"/>
    </source>
</evidence>
<keyword evidence="2" id="KW-1185">Reference proteome</keyword>
<organism evidence="1 2">
    <name type="scientific">Clunio marinus</name>
    <dbReference type="NCBI Taxonomy" id="568069"/>
    <lineage>
        <taxon>Eukaryota</taxon>
        <taxon>Metazoa</taxon>
        <taxon>Ecdysozoa</taxon>
        <taxon>Arthropoda</taxon>
        <taxon>Hexapoda</taxon>
        <taxon>Insecta</taxon>
        <taxon>Pterygota</taxon>
        <taxon>Neoptera</taxon>
        <taxon>Endopterygota</taxon>
        <taxon>Diptera</taxon>
        <taxon>Nematocera</taxon>
        <taxon>Chironomoidea</taxon>
        <taxon>Chironomidae</taxon>
        <taxon>Clunio</taxon>
    </lineage>
</organism>
<proteinExistence type="predicted"/>
<gene>
    <name evidence="1" type="ORF">CLUMA_CG005838</name>
</gene>
<dbReference type="Proteomes" id="UP000183832">
    <property type="component" value="Unassembled WGS sequence"/>
</dbReference>
<evidence type="ECO:0000313" key="1">
    <source>
        <dbReference type="EMBL" id="CRK92225.1"/>
    </source>
</evidence>
<name>A0A1J1I1H7_9DIPT</name>
<protein>
    <submittedName>
        <fullName evidence="1">CLUMA_CG005838, isoform A</fullName>
    </submittedName>
</protein>